<dbReference type="EMBL" id="LR798306">
    <property type="protein sequence ID" value="CAB5223048.1"/>
    <property type="molecule type" value="Genomic_DNA"/>
</dbReference>
<accession>A0A6J7X1Q9</accession>
<proteinExistence type="predicted"/>
<name>A0A6J7X1Q9_9CAUD</name>
<protein>
    <submittedName>
        <fullName evidence="1">Uncharacterized protein</fullName>
    </submittedName>
</protein>
<organism evidence="1">
    <name type="scientific">uncultured Caudovirales phage</name>
    <dbReference type="NCBI Taxonomy" id="2100421"/>
    <lineage>
        <taxon>Viruses</taxon>
        <taxon>Duplodnaviria</taxon>
        <taxon>Heunggongvirae</taxon>
        <taxon>Uroviricota</taxon>
        <taxon>Caudoviricetes</taxon>
        <taxon>Peduoviridae</taxon>
        <taxon>Maltschvirus</taxon>
        <taxon>Maltschvirus maltsch</taxon>
    </lineage>
</organism>
<sequence length="68" mass="7563">MKTVIELAQAAGYPVMSFEGVPYVSPELERLIRFAQNEKLDEVADAIGKMPFGDTAASFAVWIREQKT</sequence>
<evidence type="ECO:0000313" key="1">
    <source>
        <dbReference type="EMBL" id="CAB5223048.1"/>
    </source>
</evidence>
<reference evidence="1" key="1">
    <citation type="submission" date="2020-05" db="EMBL/GenBank/DDBJ databases">
        <authorList>
            <person name="Chiriac C."/>
            <person name="Salcher M."/>
            <person name="Ghai R."/>
            <person name="Kavagutti S V."/>
        </authorList>
    </citation>
    <scope>NUCLEOTIDE SEQUENCE</scope>
</reference>
<gene>
    <name evidence="1" type="ORF">UFOVP378_47</name>
</gene>